<name>A0A4C1Y4A3_EUMVA</name>
<feature type="compositionally biased region" description="Basic residues" evidence="1">
    <location>
        <begin position="50"/>
        <end position="63"/>
    </location>
</feature>
<dbReference type="AlphaFoldDB" id="A0A4C1Y4A3"/>
<sequence length="103" mass="11690">MTQRTVTRFPAPSPRAVSRPPLTARLVCDRALWPSRRCVTAFPVPDVSRSRRPRSPRRAHWRRPSPERAQTYPQKEVTGGPSATAASSHILPYRSIERHRAIA</sequence>
<comment type="caution">
    <text evidence="2">The sequence shown here is derived from an EMBL/GenBank/DDBJ whole genome shotgun (WGS) entry which is preliminary data.</text>
</comment>
<evidence type="ECO:0000313" key="2">
    <source>
        <dbReference type="EMBL" id="GBP70203.1"/>
    </source>
</evidence>
<dbReference type="Proteomes" id="UP000299102">
    <property type="component" value="Unassembled WGS sequence"/>
</dbReference>
<accession>A0A4C1Y4A3</accession>
<feature type="region of interest" description="Disordered" evidence="1">
    <location>
        <begin position="43"/>
        <end position="91"/>
    </location>
</feature>
<keyword evidence="3" id="KW-1185">Reference proteome</keyword>
<protein>
    <submittedName>
        <fullName evidence="2">Uncharacterized protein</fullName>
    </submittedName>
</protein>
<reference evidence="2 3" key="1">
    <citation type="journal article" date="2019" name="Commun. Biol.">
        <title>The bagworm genome reveals a unique fibroin gene that provides high tensile strength.</title>
        <authorList>
            <person name="Kono N."/>
            <person name="Nakamura H."/>
            <person name="Ohtoshi R."/>
            <person name="Tomita M."/>
            <person name="Numata K."/>
            <person name="Arakawa K."/>
        </authorList>
    </citation>
    <scope>NUCLEOTIDE SEQUENCE [LARGE SCALE GENOMIC DNA]</scope>
</reference>
<proteinExistence type="predicted"/>
<dbReference type="EMBL" id="BGZK01001066">
    <property type="protein sequence ID" value="GBP70203.1"/>
    <property type="molecule type" value="Genomic_DNA"/>
</dbReference>
<organism evidence="2 3">
    <name type="scientific">Eumeta variegata</name>
    <name type="common">Bagworm moth</name>
    <name type="synonym">Eumeta japonica</name>
    <dbReference type="NCBI Taxonomy" id="151549"/>
    <lineage>
        <taxon>Eukaryota</taxon>
        <taxon>Metazoa</taxon>
        <taxon>Ecdysozoa</taxon>
        <taxon>Arthropoda</taxon>
        <taxon>Hexapoda</taxon>
        <taxon>Insecta</taxon>
        <taxon>Pterygota</taxon>
        <taxon>Neoptera</taxon>
        <taxon>Endopterygota</taxon>
        <taxon>Lepidoptera</taxon>
        <taxon>Glossata</taxon>
        <taxon>Ditrysia</taxon>
        <taxon>Tineoidea</taxon>
        <taxon>Psychidae</taxon>
        <taxon>Oiketicinae</taxon>
        <taxon>Eumeta</taxon>
    </lineage>
</organism>
<evidence type="ECO:0000256" key="1">
    <source>
        <dbReference type="SAM" id="MobiDB-lite"/>
    </source>
</evidence>
<gene>
    <name evidence="2" type="ORF">EVAR_46698_1</name>
</gene>
<evidence type="ECO:0000313" key="3">
    <source>
        <dbReference type="Proteomes" id="UP000299102"/>
    </source>
</evidence>